<dbReference type="Pfam" id="PF20142">
    <property type="entry name" value="Scaffold"/>
    <property type="match status" value="1"/>
</dbReference>
<dbReference type="SUPFAM" id="SSF141523">
    <property type="entry name" value="L,D-transpeptidase catalytic domain-like"/>
    <property type="match status" value="1"/>
</dbReference>
<evidence type="ECO:0000256" key="1">
    <source>
        <dbReference type="ARBA" id="ARBA00004752"/>
    </source>
</evidence>
<feature type="active site" description="Proton donor/acceptor" evidence="7">
    <location>
        <position position="484"/>
    </location>
</feature>
<dbReference type="InterPro" id="IPR038063">
    <property type="entry name" value="Transpep_catalytic_dom"/>
</dbReference>
<proteinExistence type="inferred from homology"/>
<dbReference type="SUPFAM" id="SSF47090">
    <property type="entry name" value="PGBD-like"/>
    <property type="match status" value="1"/>
</dbReference>
<dbReference type="EMBL" id="CACVAZ010000132">
    <property type="protein sequence ID" value="CAA6820316.1"/>
    <property type="molecule type" value="Genomic_DNA"/>
</dbReference>
<comment type="pathway">
    <text evidence="1 7">Cell wall biogenesis; peptidoglycan biosynthesis.</text>
</comment>
<organism evidence="9">
    <name type="scientific">uncultured Sulfurovum sp</name>
    <dbReference type="NCBI Taxonomy" id="269237"/>
    <lineage>
        <taxon>Bacteria</taxon>
        <taxon>Pseudomonadati</taxon>
        <taxon>Campylobacterota</taxon>
        <taxon>Epsilonproteobacteria</taxon>
        <taxon>Campylobacterales</taxon>
        <taxon>Sulfurovaceae</taxon>
        <taxon>Sulfurovum</taxon>
        <taxon>environmental samples</taxon>
    </lineage>
</organism>
<dbReference type="Pfam" id="PF01471">
    <property type="entry name" value="PG_binding_1"/>
    <property type="match status" value="1"/>
</dbReference>
<reference evidence="9" key="1">
    <citation type="submission" date="2020-01" db="EMBL/GenBank/DDBJ databases">
        <authorList>
            <person name="Meier V. D."/>
            <person name="Meier V D."/>
        </authorList>
    </citation>
    <scope>NUCLEOTIDE SEQUENCE</scope>
    <source>
        <strain evidence="9">HLG_WM_MAG_02</strain>
    </source>
</reference>
<dbReference type="InterPro" id="IPR002477">
    <property type="entry name" value="Peptidoglycan-bd-like"/>
</dbReference>
<evidence type="ECO:0000256" key="7">
    <source>
        <dbReference type="PROSITE-ProRule" id="PRU01373"/>
    </source>
</evidence>
<evidence type="ECO:0000256" key="2">
    <source>
        <dbReference type="ARBA" id="ARBA00005992"/>
    </source>
</evidence>
<dbReference type="UniPathway" id="UPA00219"/>
<dbReference type="Gene3D" id="1.10.101.10">
    <property type="entry name" value="PGBD-like superfamily/PGBD"/>
    <property type="match status" value="1"/>
</dbReference>
<keyword evidence="6 7" id="KW-0961">Cell wall biogenesis/degradation</keyword>
<dbReference type="InterPro" id="IPR005490">
    <property type="entry name" value="LD_TPept_cat_dom"/>
</dbReference>
<evidence type="ECO:0000259" key="8">
    <source>
        <dbReference type="PROSITE" id="PS52029"/>
    </source>
</evidence>
<dbReference type="AlphaFoldDB" id="A0A6S6TYS2"/>
<keyword evidence="4 7" id="KW-0133">Cell shape</keyword>
<keyword evidence="3" id="KW-0808">Transferase</keyword>
<dbReference type="CDD" id="cd16913">
    <property type="entry name" value="YkuD_like"/>
    <property type="match status" value="1"/>
</dbReference>
<evidence type="ECO:0000313" key="9">
    <source>
        <dbReference type="EMBL" id="CAA6820316.1"/>
    </source>
</evidence>
<comment type="similarity">
    <text evidence="2">Belongs to the YkuD family.</text>
</comment>
<dbReference type="Pfam" id="PF03734">
    <property type="entry name" value="YkuD"/>
    <property type="match status" value="1"/>
</dbReference>
<dbReference type="GO" id="GO:0004180">
    <property type="term" value="F:carboxypeptidase activity"/>
    <property type="evidence" value="ECO:0007669"/>
    <property type="project" value="UniProtKB-ARBA"/>
</dbReference>
<dbReference type="InterPro" id="IPR045380">
    <property type="entry name" value="LD_TPept_scaffold_dom"/>
</dbReference>
<feature type="active site" description="Nucleophile" evidence="7">
    <location>
        <position position="503"/>
    </location>
</feature>
<gene>
    <name evidence="9" type="ORF">HELGO_WM19235</name>
</gene>
<protein>
    <recommendedName>
        <fullName evidence="8">L,D-TPase catalytic domain-containing protein</fullName>
    </recommendedName>
</protein>
<evidence type="ECO:0000256" key="3">
    <source>
        <dbReference type="ARBA" id="ARBA00022679"/>
    </source>
</evidence>
<dbReference type="GO" id="GO:0016740">
    <property type="term" value="F:transferase activity"/>
    <property type="evidence" value="ECO:0007669"/>
    <property type="project" value="UniProtKB-KW"/>
</dbReference>
<sequence>MHLIKTFLIVIFITALAVVVEAVTLSSVNKIEQINNTFQEQSRNYKNYEKDISLSQIIYDEKSTKGLMSLIISNEEQTFKTIRHKKFIQEVYQRKVYRPIWFNNKGLIKEALYDLFDHIENDNTLEDNGPLKKRYKKLKQKISQIQERTIDGELMLDLELTSLYRTYMGHHLYGSINWSTFQKKLKDIKRRGMAADWVINTPKYDIANMLLQHRTSYIVASTTPSSFNYIALSNELSRLRSVQKKGGWKKIPASSQLRYGKSGKQVKDLIERLKSEGDYTCQANSDKYGPCLKKAVKQFQKRHGLSQSGTINKSTRKKLNLSVNWKIKKILLNLDRIKRLPDQAEDRYIMVNIPDFRLYYKENGNTELSMRVIVGDKKHHTPIFSNKVSFIVLNPYWLIPDSIVQKEMIPGILKNPDFLAQRGYEVRKNYALKRPPMDTSKIDWAKVLRTGQTKKYKFMQPPGPRNALGKIKFKFPNQFAVYLHDTPTKKLFNSYPRAFSHGCIRIAEPNALLATFAKHERSVNYSHSKQILKGKTKKQLNLATPVPVHIIYLTARVKSDGLVHYLPDVYAYDAKQSRSIH</sequence>
<dbReference type="InterPro" id="IPR036365">
    <property type="entry name" value="PGBD-like_sf"/>
</dbReference>
<accession>A0A6S6TYS2</accession>
<dbReference type="InterPro" id="IPR052905">
    <property type="entry name" value="LD-transpeptidase_YkuD-like"/>
</dbReference>
<keyword evidence="5 7" id="KW-0573">Peptidoglycan synthesis</keyword>
<name>A0A6S6TYS2_9BACT</name>
<dbReference type="GO" id="GO:0008360">
    <property type="term" value="P:regulation of cell shape"/>
    <property type="evidence" value="ECO:0007669"/>
    <property type="project" value="UniProtKB-UniRule"/>
</dbReference>
<evidence type="ECO:0000256" key="4">
    <source>
        <dbReference type="ARBA" id="ARBA00022960"/>
    </source>
</evidence>
<evidence type="ECO:0000256" key="6">
    <source>
        <dbReference type="ARBA" id="ARBA00023316"/>
    </source>
</evidence>
<dbReference type="Gene3D" id="2.40.440.10">
    <property type="entry name" value="L,D-transpeptidase catalytic domain-like"/>
    <property type="match status" value="1"/>
</dbReference>
<dbReference type="GO" id="GO:0071555">
    <property type="term" value="P:cell wall organization"/>
    <property type="evidence" value="ECO:0007669"/>
    <property type="project" value="UniProtKB-UniRule"/>
</dbReference>
<evidence type="ECO:0000256" key="5">
    <source>
        <dbReference type="ARBA" id="ARBA00022984"/>
    </source>
</evidence>
<dbReference type="PANTHER" id="PTHR41533:SF2">
    <property type="entry name" value="BLR7131 PROTEIN"/>
    <property type="match status" value="1"/>
</dbReference>
<dbReference type="PANTHER" id="PTHR41533">
    <property type="entry name" value="L,D-TRANSPEPTIDASE HI_1667-RELATED"/>
    <property type="match status" value="1"/>
</dbReference>
<dbReference type="GO" id="GO:0009252">
    <property type="term" value="P:peptidoglycan biosynthetic process"/>
    <property type="evidence" value="ECO:0007669"/>
    <property type="project" value="UniProtKB-UniPathway"/>
</dbReference>
<dbReference type="PROSITE" id="PS52029">
    <property type="entry name" value="LD_TPASE"/>
    <property type="match status" value="1"/>
</dbReference>
<dbReference type="InterPro" id="IPR036366">
    <property type="entry name" value="PGBDSf"/>
</dbReference>
<feature type="domain" description="L,D-TPase catalytic" evidence="8">
    <location>
        <begin position="347"/>
        <end position="526"/>
    </location>
</feature>